<proteinExistence type="inferred from homology"/>
<dbReference type="InterPro" id="IPR020476">
    <property type="entry name" value="Nudix_hydrolase"/>
</dbReference>
<dbReference type="InterPro" id="IPR020084">
    <property type="entry name" value="NUDIX_hydrolase_CS"/>
</dbReference>
<dbReference type="Gene3D" id="3.90.79.10">
    <property type="entry name" value="Nucleoside Triphosphate Pyrophosphohydrolase"/>
    <property type="match status" value="1"/>
</dbReference>
<comment type="cofactor">
    <cofactor evidence="1">
        <name>Mg(2+)</name>
        <dbReference type="ChEBI" id="CHEBI:18420"/>
    </cofactor>
</comment>
<evidence type="ECO:0000313" key="6">
    <source>
        <dbReference type="Proteomes" id="UP001201701"/>
    </source>
</evidence>
<name>A0ABS9QJI8_9HYPH</name>
<evidence type="ECO:0000256" key="3">
    <source>
        <dbReference type="RuleBase" id="RU003476"/>
    </source>
</evidence>
<dbReference type="CDD" id="cd04673">
    <property type="entry name" value="NUDIX_ADPRase"/>
    <property type="match status" value="1"/>
</dbReference>
<dbReference type="PANTHER" id="PTHR43046:SF14">
    <property type="entry name" value="MUTT_NUDIX FAMILY PROTEIN"/>
    <property type="match status" value="1"/>
</dbReference>
<dbReference type="PROSITE" id="PS00893">
    <property type="entry name" value="NUDIX_BOX"/>
    <property type="match status" value="1"/>
</dbReference>
<keyword evidence="2 3" id="KW-0378">Hydrolase</keyword>
<sequence length="143" mass="15249">MTRRQTIPSVSVAVVRGDTVLLVKRARPPSQGVYAFPGGKVEADESPEAAAERELLEETGLGAADLRPLTEIFIDGSAEGHPVDYRLTVFGARYIGGEAKADDDAETAAFYTLAEMETMPLAGSVFAVARDLLQPNKKPLGDT</sequence>
<dbReference type="PROSITE" id="PS51462">
    <property type="entry name" value="NUDIX"/>
    <property type="match status" value="1"/>
</dbReference>
<organism evidence="5 6">
    <name type="scientific">Mesorhizobium retamae</name>
    <dbReference type="NCBI Taxonomy" id="2912854"/>
    <lineage>
        <taxon>Bacteria</taxon>
        <taxon>Pseudomonadati</taxon>
        <taxon>Pseudomonadota</taxon>
        <taxon>Alphaproteobacteria</taxon>
        <taxon>Hyphomicrobiales</taxon>
        <taxon>Phyllobacteriaceae</taxon>
        <taxon>Mesorhizobium</taxon>
    </lineage>
</organism>
<dbReference type="Pfam" id="PF00293">
    <property type="entry name" value="NUDIX"/>
    <property type="match status" value="1"/>
</dbReference>
<keyword evidence="6" id="KW-1185">Reference proteome</keyword>
<accession>A0ABS9QJI8</accession>
<gene>
    <name evidence="5" type="ORF">L4923_18380</name>
</gene>
<comment type="similarity">
    <text evidence="3">Belongs to the Nudix hydrolase family.</text>
</comment>
<dbReference type="PANTHER" id="PTHR43046">
    <property type="entry name" value="GDP-MANNOSE MANNOSYL HYDROLASE"/>
    <property type="match status" value="1"/>
</dbReference>
<evidence type="ECO:0000256" key="1">
    <source>
        <dbReference type="ARBA" id="ARBA00001946"/>
    </source>
</evidence>
<evidence type="ECO:0000259" key="4">
    <source>
        <dbReference type="PROSITE" id="PS51462"/>
    </source>
</evidence>
<comment type="caution">
    <text evidence="5">The sequence shown here is derived from an EMBL/GenBank/DDBJ whole genome shotgun (WGS) entry which is preliminary data.</text>
</comment>
<dbReference type="SUPFAM" id="SSF55811">
    <property type="entry name" value="Nudix"/>
    <property type="match status" value="1"/>
</dbReference>
<dbReference type="EMBL" id="JAKREW010000019">
    <property type="protein sequence ID" value="MCG7506998.1"/>
    <property type="molecule type" value="Genomic_DNA"/>
</dbReference>
<evidence type="ECO:0000313" key="5">
    <source>
        <dbReference type="EMBL" id="MCG7506998.1"/>
    </source>
</evidence>
<protein>
    <submittedName>
        <fullName evidence="5">NUDIX domain-containing protein</fullName>
    </submittedName>
</protein>
<dbReference type="PRINTS" id="PR00502">
    <property type="entry name" value="NUDIXFAMILY"/>
</dbReference>
<dbReference type="RefSeq" id="WP_239367715.1">
    <property type="nucleotide sequence ID" value="NZ_JAKREW010000019.1"/>
</dbReference>
<feature type="domain" description="Nudix hydrolase" evidence="4">
    <location>
        <begin position="5"/>
        <end position="134"/>
    </location>
</feature>
<evidence type="ECO:0000256" key="2">
    <source>
        <dbReference type="ARBA" id="ARBA00022801"/>
    </source>
</evidence>
<dbReference type="InterPro" id="IPR000086">
    <property type="entry name" value="NUDIX_hydrolase_dom"/>
</dbReference>
<dbReference type="Proteomes" id="UP001201701">
    <property type="component" value="Unassembled WGS sequence"/>
</dbReference>
<reference evidence="5 6" key="1">
    <citation type="submission" date="2022-02" db="EMBL/GenBank/DDBJ databases">
        <title>Draft genome sequence of Mezorhizobium retamae strain IRAMC:0171 isolated from Retama raetam nodules.</title>
        <authorList>
            <person name="Bengaied R."/>
            <person name="Sbissi I."/>
            <person name="Huber K."/>
            <person name="Ghodbane F."/>
            <person name="Nouioui I."/>
            <person name="Tarhouni M."/>
            <person name="Gtari M."/>
        </authorList>
    </citation>
    <scope>NUCLEOTIDE SEQUENCE [LARGE SCALE GENOMIC DNA]</scope>
    <source>
        <strain evidence="5 6">IRAMC:0171</strain>
    </source>
</reference>
<dbReference type="InterPro" id="IPR015797">
    <property type="entry name" value="NUDIX_hydrolase-like_dom_sf"/>
</dbReference>